<dbReference type="InterPro" id="IPR011330">
    <property type="entry name" value="Glyco_hydro/deAcase_b/a-brl"/>
</dbReference>
<sequence>MKKYISTILLSTLFIAGCSNSTQTEPKKEAAASKQQTAKKTEAKVQPQGAISSNPITHESTNTVIYTKDVKDPLTEVQYKIWRTADGKESVKTFSSKEKANHFSLPFDLKEFEGKRGEYQIEANGVKEDGKIVPLTKGAIVFQQHVPILMYHAIDDYKAGDGIKDLFVSPANFEAQMKYLKDNGYTLLTFERWNDINKVNKPIFVTFDDGMKNNLNAFHILQKLKDDKFRPTATEYMIINSIDTDGSLSTADIKEMVNSGIFSVQSHTATHADLPKITNYEEELKGSKEKLEKITGKPVIAIAYPFGHVNDQVVAETKKYYQFATTTKPGQFITKGEQDELLRMKRVRIHNNTTVEQFALAIK</sequence>
<name>A0ABU8FI88_9BACI</name>
<keyword evidence="6" id="KW-0378">Hydrolase</keyword>
<dbReference type="PROSITE" id="PS51677">
    <property type="entry name" value="NODB"/>
    <property type="match status" value="1"/>
</dbReference>
<evidence type="ECO:0000313" key="6">
    <source>
        <dbReference type="EMBL" id="MEI4802411.1"/>
    </source>
</evidence>
<comment type="subcellular location">
    <subcellularLocation>
        <location evidence="1">Secreted</location>
    </subcellularLocation>
</comment>
<dbReference type="Proteomes" id="UP001372526">
    <property type="component" value="Unassembled WGS sequence"/>
</dbReference>
<evidence type="ECO:0000256" key="1">
    <source>
        <dbReference type="ARBA" id="ARBA00004613"/>
    </source>
</evidence>
<organism evidence="6 7">
    <name type="scientific">Bacillus bruguierae</name>
    <dbReference type="NCBI Taxonomy" id="3127667"/>
    <lineage>
        <taxon>Bacteria</taxon>
        <taxon>Bacillati</taxon>
        <taxon>Bacillota</taxon>
        <taxon>Bacilli</taxon>
        <taxon>Bacillales</taxon>
        <taxon>Bacillaceae</taxon>
        <taxon>Bacillus</taxon>
    </lineage>
</organism>
<protein>
    <submittedName>
        <fullName evidence="6">Polysaccharide deacetylase family protein</fullName>
        <ecNumber evidence="6">3.-.-.-</ecNumber>
    </submittedName>
</protein>
<comment type="caution">
    <text evidence="6">The sequence shown here is derived from an EMBL/GenBank/DDBJ whole genome shotgun (WGS) entry which is preliminary data.</text>
</comment>
<reference evidence="6 7" key="1">
    <citation type="submission" date="2024-01" db="EMBL/GenBank/DDBJ databases">
        <title>Seven novel Bacillus-like species.</title>
        <authorList>
            <person name="Liu G."/>
        </authorList>
    </citation>
    <scope>NUCLEOTIDE SEQUENCE [LARGE SCALE GENOMIC DNA]</scope>
    <source>
        <strain evidence="6 7">FJAT-51639</strain>
    </source>
</reference>
<dbReference type="CDD" id="cd10918">
    <property type="entry name" value="CE4_NodB_like_5s_6s"/>
    <property type="match status" value="1"/>
</dbReference>
<dbReference type="GO" id="GO:0016787">
    <property type="term" value="F:hydrolase activity"/>
    <property type="evidence" value="ECO:0007669"/>
    <property type="project" value="UniProtKB-KW"/>
</dbReference>
<feature type="signal peptide" evidence="4">
    <location>
        <begin position="1"/>
        <end position="24"/>
    </location>
</feature>
<accession>A0ABU8FI88</accession>
<dbReference type="PROSITE" id="PS51257">
    <property type="entry name" value="PROKAR_LIPOPROTEIN"/>
    <property type="match status" value="1"/>
</dbReference>
<dbReference type="InterPro" id="IPR002509">
    <property type="entry name" value="NODB_dom"/>
</dbReference>
<dbReference type="RefSeq" id="WP_336472939.1">
    <property type="nucleotide sequence ID" value="NZ_JBAWSX010000007.1"/>
</dbReference>
<dbReference type="InterPro" id="IPR051398">
    <property type="entry name" value="Polysacch_Deacetylase"/>
</dbReference>
<feature type="chain" id="PRO_5046867102" evidence="4">
    <location>
        <begin position="25"/>
        <end position="363"/>
    </location>
</feature>
<dbReference type="PANTHER" id="PTHR34216">
    <property type="match status" value="1"/>
</dbReference>
<dbReference type="PANTHER" id="PTHR34216:SF3">
    <property type="entry name" value="POLY-BETA-1,6-N-ACETYL-D-GLUCOSAMINE N-DEACETYLASE"/>
    <property type="match status" value="1"/>
</dbReference>
<feature type="domain" description="NodB homology" evidence="5">
    <location>
        <begin position="201"/>
        <end position="363"/>
    </location>
</feature>
<dbReference type="Gene3D" id="3.20.20.370">
    <property type="entry name" value="Glycoside hydrolase/deacetylase"/>
    <property type="match status" value="1"/>
</dbReference>
<evidence type="ECO:0000313" key="7">
    <source>
        <dbReference type="Proteomes" id="UP001372526"/>
    </source>
</evidence>
<evidence type="ECO:0000256" key="2">
    <source>
        <dbReference type="ARBA" id="ARBA00022729"/>
    </source>
</evidence>
<evidence type="ECO:0000259" key="5">
    <source>
        <dbReference type="PROSITE" id="PS51677"/>
    </source>
</evidence>
<gene>
    <name evidence="6" type="ORF">WAZ07_13990</name>
</gene>
<keyword evidence="7" id="KW-1185">Reference proteome</keyword>
<proteinExistence type="predicted"/>
<evidence type="ECO:0000256" key="3">
    <source>
        <dbReference type="SAM" id="MobiDB-lite"/>
    </source>
</evidence>
<dbReference type="EC" id="3.-.-.-" evidence="6"/>
<evidence type="ECO:0000256" key="4">
    <source>
        <dbReference type="SAM" id="SignalP"/>
    </source>
</evidence>
<keyword evidence="2 4" id="KW-0732">Signal</keyword>
<dbReference type="Gene3D" id="2.60.40.3760">
    <property type="match status" value="1"/>
</dbReference>
<dbReference type="Pfam" id="PF01522">
    <property type="entry name" value="Polysacc_deac_1"/>
    <property type="match status" value="1"/>
</dbReference>
<dbReference type="EMBL" id="JBAWSX010000007">
    <property type="protein sequence ID" value="MEI4802411.1"/>
    <property type="molecule type" value="Genomic_DNA"/>
</dbReference>
<feature type="region of interest" description="Disordered" evidence="3">
    <location>
        <begin position="29"/>
        <end position="56"/>
    </location>
</feature>
<dbReference type="SUPFAM" id="SSF88713">
    <property type="entry name" value="Glycoside hydrolase/deacetylase"/>
    <property type="match status" value="1"/>
</dbReference>